<sequence length="56" mass="6728">MINAKMHTGCSCYHCRKGRDKRVRKIYHHRLRRKQKRQLKKLGDIKDVSISIGYTD</sequence>
<dbReference type="EMBL" id="BK016041">
    <property type="protein sequence ID" value="DAF90974.1"/>
    <property type="molecule type" value="Genomic_DNA"/>
</dbReference>
<proteinExistence type="predicted"/>
<protein>
    <submittedName>
        <fullName evidence="1">Uncharacterized protein</fullName>
    </submittedName>
</protein>
<accession>A0A8S5U9B7</accession>
<evidence type="ECO:0000313" key="1">
    <source>
        <dbReference type="EMBL" id="DAF90974.1"/>
    </source>
</evidence>
<organism evidence="1">
    <name type="scientific">Herelleviridae sp. cti3G1</name>
    <dbReference type="NCBI Taxonomy" id="2825831"/>
    <lineage>
        <taxon>Viruses</taxon>
        <taxon>Duplodnaviria</taxon>
        <taxon>Heunggongvirae</taxon>
        <taxon>Uroviricota</taxon>
        <taxon>Caudoviricetes</taxon>
        <taxon>Herelleviridae</taxon>
    </lineage>
</organism>
<reference evidence="1" key="1">
    <citation type="journal article" date="2021" name="Proc. Natl. Acad. Sci. U.S.A.">
        <title>A Catalog of Tens of Thousands of Viruses from Human Metagenomes Reveals Hidden Associations with Chronic Diseases.</title>
        <authorList>
            <person name="Tisza M.J."/>
            <person name="Buck C.B."/>
        </authorList>
    </citation>
    <scope>NUCLEOTIDE SEQUENCE</scope>
    <source>
        <strain evidence="1">Cti3G1</strain>
    </source>
</reference>
<name>A0A8S5U9B7_9CAUD</name>